<evidence type="ECO:0008006" key="3">
    <source>
        <dbReference type="Google" id="ProtNLM"/>
    </source>
</evidence>
<accession>A0A062UIT2</accession>
<organism evidence="1 2">
    <name type="scientific">Hyphomonas chukchiensis</name>
    <dbReference type="NCBI Taxonomy" id="1280947"/>
    <lineage>
        <taxon>Bacteria</taxon>
        <taxon>Pseudomonadati</taxon>
        <taxon>Pseudomonadota</taxon>
        <taxon>Alphaproteobacteria</taxon>
        <taxon>Hyphomonadales</taxon>
        <taxon>Hyphomonadaceae</taxon>
        <taxon>Hyphomonas</taxon>
    </lineage>
</organism>
<dbReference type="PATRIC" id="fig|1280947.3.peg.2743"/>
<dbReference type="eggNOG" id="COG4240">
    <property type="taxonomic scope" value="Bacteria"/>
</dbReference>
<gene>
    <name evidence="1" type="ORF">HY30_18380</name>
</gene>
<reference evidence="1 2" key="1">
    <citation type="journal article" date="2014" name="Antonie Van Leeuwenhoek">
        <title>Hyphomonas beringensis sp. nov. and Hyphomonas chukchiensis sp. nov., isolated from surface seawater of the Bering Sea and Chukchi Sea.</title>
        <authorList>
            <person name="Li C."/>
            <person name="Lai Q."/>
            <person name="Li G."/>
            <person name="Dong C."/>
            <person name="Wang J."/>
            <person name="Liao Y."/>
            <person name="Shao Z."/>
        </authorList>
    </citation>
    <scope>NUCLEOTIDE SEQUENCE [LARGE SCALE GENOMIC DNA]</scope>
    <source>
        <strain evidence="1 2">BH-BN04-4</strain>
    </source>
</reference>
<dbReference type="STRING" id="1280947.HY30_18380"/>
<protein>
    <recommendedName>
        <fullName evidence="3">Phosphoribulokinase/uridine kinase domain-containing protein</fullName>
    </recommendedName>
</protein>
<sequence length="266" mass="28952">MDRQDASRLTPLAEALLALAEAEVARGARVIFVAGPQGVGKSTAMAAMTSAIPGSVALGLDAFYLTRNERMALARDVHPLFETRGPPGTHDVALLRDTLARLKASGAEERIPVPAFDKAEDERRPEAEWPVLAGAPRVIFVEGWMMGVAADLSAPEAAPLNAVEAEDEAGAWRAYQEAQLAGPYQRLWDMADAFLYIDAPGFDTVLGWRMQQEETTLGVAPGGLPPARQAWVSRFILHYQRLTERLLAGERRPGLSVAVDRFRQPK</sequence>
<dbReference type="OrthoDB" id="455474at2"/>
<evidence type="ECO:0000313" key="2">
    <source>
        <dbReference type="Proteomes" id="UP000027190"/>
    </source>
</evidence>
<dbReference type="RefSeq" id="WP_051615493.1">
    <property type="nucleotide sequence ID" value="NZ_AWFG01000042.1"/>
</dbReference>
<dbReference type="EMBL" id="AWFG01000042">
    <property type="protein sequence ID" value="KCZ56499.1"/>
    <property type="molecule type" value="Genomic_DNA"/>
</dbReference>
<dbReference type="InterPro" id="IPR027417">
    <property type="entry name" value="P-loop_NTPase"/>
</dbReference>
<evidence type="ECO:0000313" key="1">
    <source>
        <dbReference type="EMBL" id="KCZ56499.1"/>
    </source>
</evidence>
<dbReference type="Proteomes" id="UP000027190">
    <property type="component" value="Unassembled WGS sequence"/>
</dbReference>
<dbReference type="SUPFAM" id="SSF52540">
    <property type="entry name" value="P-loop containing nucleoside triphosphate hydrolases"/>
    <property type="match status" value="1"/>
</dbReference>
<keyword evidence="2" id="KW-1185">Reference proteome</keyword>
<dbReference type="Gene3D" id="3.40.50.300">
    <property type="entry name" value="P-loop containing nucleotide triphosphate hydrolases"/>
    <property type="match status" value="1"/>
</dbReference>
<proteinExistence type="predicted"/>
<dbReference type="AlphaFoldDB" id="A0A062UIT2"/>
<comment type="caution">
    <text evidence="1">The sequence shown here is derived from an EMBL/GenBank/DDBJ whole genome shotgun (WGS) entry which is preliminary data.</text>
</comment>
<name>A0A062UIT2_9PROT</name>